<dbReference type="EMBL" id="GBRH01274779">
    <property type="protein sequence ID" value="JAD23116.1"/>
    <property type="molecule type" value="Transcribed_RNA"/>
</dbReference>
<reference evidence="1" key="2">
    <citation type="journal article" date="2015" name="Data Brief">
        <title>Shoot transcriptome of the giant reed, Arundo donax.</title>
        <authorList>
            <person name="Barrero R.A."/>
            <person name="Guerrero F.D."/>
            <person name="Moolhuijzen P."/>
            <person name="Goolsby J.A."/>
            <person name="Tidwell J."/>
            <person name="Bellgard S.E."/>
            <person name="Bellgard M.I."/>
        </authorList>
    </citation>
    <scope>NUCLEOTIDE SEQUENCE</scope>
    <source>
        <tissue evidence="1">Shoot tissue taken approximately 20 cm above the soil surface</tissue>
    </source>
</reference>
<accession>A0A0A8YAX4</accession>
<proteinExistence type="predicted"/>
<sequence>MMTQLQGNVMIPNLFY</sequence>
<reference evidence="1" key="1">
    <citation type="submission" date="2014-09" db="EMBL/GenBank/DDBJ databases">
        <authorList>
            <person name="Magalhaes I.L.F."/>
            <person name="Oliveira U."/>
            <person name="Santos F.R."/>
            <person name="Vidigal T.H.D.A."/>
            <person name="Brescovit A.D."/>
            <person name="Santos A.J."/>
        </authorList>
    </citation>
    <scope>NUCLEOTIDE SEQUENCE</scope>
    <source>
        <tissue evidence="1">Shoot tissue taken approximately 20 cm above the soil surface</tissue>
    </source>
</reference>
<organism evidence="1">
    <name type="scientific">Arundo donax</name>
    <name type="common">Giant reed</name>
    <name type="synonym">Donax arundinaceus</name>
    <dbReference type="NCBI Taxonomy" id="35708"/>
    <lineage>
        <taxon>Eukaryota</taxon>
        <taxon>Viridiplantae</taxon>
        <taxon>Streptophyta</taxon>
        <taxon>Embryophyta</taxon>
        <taxon>Tracheophyta</taxon>
        <taxon>Spermatophyta</taxon>
        <taxon>Magnoliopsida</taxon>
        <taxon>Liliopsida</taxon>
        <taxon>Poales</taxon>
        <taxon>Poaceae</taxon>
        <taxon>PACMAD clade</taxon>
        <taxon>Arundinoideae</taxon>
        <taxon>Arundineae</taxon>
        <taxon>Arundo</taxon>
    </lineage>
</organism>
<dbReference type="AlphaFoldDB" id="A0A0A8YAX4"/>
<evidence type="ECO:0000313" key="1">
    <source>
        <dbReference type="EMBL" id="JAD23116.1"/>
    </source>
</evidence>
<name>A0A0A8YAX4_ARUDO</name>
<protein>
    <submittedName>
        <fullName evidence="1">Uncharacterized protein</fullName>
    </submittedName>
</protein>